<evidence type="ECO:0000256" key="6">
    <source>
        <dbReference type="ARBA" id="ARBA00023211"/>
    </source>
</evidence>
<proteinExistence type="inferred from homology"/>
<comment type="caution">
    <text evidence="10">The sequence shown here is derived from an EMBL/GenBank/DDBJ whole genome shotgun (WGS) entry which is preliminary data.</text>
</comment>
<comment type="similarity">
    <text evidence="3">Belongs to the damage-control phosphatase family. Sugar phosphate phosphatase III subfamily.</text>
</comment>
<evidence type="ECO:0000313" key="11">
    <source>
        <dbReference type="Proteomes" id="UP000645555"/>
    </source>
</evidence>
<reference evidence="10" key="1">
    <citation type="journal article" date="2014" name="Int. J. Syst. Evol. Microbiol.">
        <title>Complete genome sequence of Corynebacterium casei LMG S-19264T (=DSM 44701T), isolated from a smear-ripened cheese.</title>
        <authorList>
            <consortium name="US DOE Joint Genome Institute (JGI-PGF)"/>
            <person name="Walter F."/>
            <person name="Albersmeier A."/>
            <person name="Kalinowski J."/>
            <person name="Ruckert C."/>
        </authorList>
    </citation>
    <scope>NUCLEOTIDE SEQUENCE</scope>
    <source>
        <strain evidence="10">JCM 4956</strain>
    </source>
</reference>
<accession>A0A918KAI9</accession>
<keyword evidence="5" id="KW-0378">Hydrolase</keyword>
<dbReference type="InterPro" id="IPR039763">
    <property type="entry name" value="ARMT1"/>
</dbReference>
<evidence type="ECO:0000256" key="7">
    <source>
        <dbReference type="ARBA" id="ARBA00048809"/>
    </source>
</evidence>
<dbReference type="EMBL" id="BMWD01000007">
    <property type="protein sequence ID" value="GGX56814.1"/>
    <property type="molecule type" value="Genomic_DNA"/>
</dbReference>
<evidence type="ECO:0000256" key="2">
    <source>
        <dbReference type="ARBA" id="ARBA00001936"/>
    </source>
</evidence>
<dbReference type="PANTHER" id="PTHR12260:SF6">
    <property type="entry name" value="DAMAGE-CONTROL PHOSPHATASE ARMT1"/>
    <property type="match status" value="1"/>
</dbReference>
<name>A0A918KAI9_9ACTN</name>
<dbReference type="Proteomes" id="UP000645555">
    <property type="component" value="Unassembled WGS sequence"/>
</dbReference>
<evidence type="ECO:0000256" key="3">
    <source>
        <dbReference type="ARBA" id="ARBA00009519"/>
    </source>
</evidence>
<feature type="compositionally biased region" description="Low complexity" evidence="8">
    <location>
        <begin position="11"/>
        <end position="21"/>
    </location>
</feature>
<evidence type="ECO:0000256" key="1">
    <source>
        <dbReference type="ARBA" id="ARBA00001326"/>
    </source>
</evidence>
<dbReference type="GO" id="GO:0046872">
    <property type="term" value="F:metal ion binding"/>
    <property type="evidence" value="ECO:0007669"/>
    <property type="project" value="UniProtKB-KW"/>
</dbReference>
<feature type="compositionally biased region" description="Low complexity" evidence="8">
    <location>
        <begin position="27"/>
        <end position="42"/>
    </location>
</feature>
<dbReference type="GO" id="GO:0016791">
    <property type="term" value="F:phosphatase activity"/>
    <property type="evidence" value="ECO:0007669"/>
    <property type="project" value="TreeGrafter"/>
</dbReference>
<gene>
    <name evidence="10" type="ORF">GCM10010515_25380</name>
</gene>
<evidence type="ECO:0000256" key="4">
    <source>
        <dbReference type="ARBA" id="ARBA00022723"/>
    </source>
</evidence>
<dbReference type="InterPro" id="IPR036075">
    <property type="entry name" value="ARMT-1-like_metal-bd_sf"/>
</dbReference>
<evidence type="ECO:0000256" key="5">
    <source>
        <dbReference type="ARBA" id="ARBA00022801"/>
    </source>
</evidence>
<organism evidence="10 11">
    <name type="scientific">Streptomyces fructofermentans</name>
    <dbReference type="NCBI Taxonomy" id="152141"/>
    <lineage>
        <taxon>Bacteria</taxon>
        <taxon>Bacillati</taxon>
        <taxon>Actinomycetota</taxon>
        <taxon>Actinomycetes</taxon>
        <taxon>Kitasatosporales</taxon>
        <taxon>Streptomycetaceae</taxon>
        <taxon>Streptomyces</taxon>
    </lineage>
</organism>
<keyword evidence="6" id="KW-0464">Manganese</keyword>
<feature type="region of interest" description="Disordered" evidence="8">
    <location>
        <begin position="1"/>
        <end position="49"/>
    </location>
</feature>
<dbReference type="PANTHER" id="PTHR12260">
    <property type="entry name" value="DAMAGE-CONTROL PHOSPHATASE ARMT1"/>
    <property type="match status" value="1"/>
</dbReference>
<feature type="domain" description="Damage-control phosphatase ARMT1-like metal-binding" evidence="9">
    <location>
        <begin position="61"/>
        <end position="403"/>
    </location>
</feature>
<evidence type="ECO:0000256" key="8">
    <source>
        <dbReference type="SAM" id="MobiDB-lite"/>
    </source>
</evidence>
<keyword evidence="11" id="KW-1185">Reference proteome</keyword>
<evidence type="ECO:0000259" key="9">
    <source>
        <dbReference type="Pfam" id="PF01937"/>
    </source>
</evidence>
<reference evidence="10" key="2">
    <citation type="submission" date="2020-09" db="EMBL/GenBank/DDBJ databases">
        <authorList>
            <person name="Sun Q."/>
            <person name="Ohkuma M."/>
        </authorList>
    </citation>
    <scope>NUCLEOTIDE SEQUENCE</scope>
    <source>
        <strain evidence="10">JCM 4956</strain>
    </source>
</reference>
<dbReference type="InterPro" id="IPR002791">
    <property type="entry name" value="ARMT1-like_metal-bd"/>
</dbReference>
<dbReference type="GO" id="GO:0006974">
    <property type="term" value="P:DNA damage response"/>
    <property type="evidence" value="ECO:0007669"/>
    <property type="project" value="TreeGrafter"/>
</dbReference>
<dbReference type="RefSeq" id="WP_190035536.1">
    <property type="nucleotide sequence ID" value="NZ_BMWD01000007.1"/>
</dbReference>
<dbReference type="Gene3D" id="3.40.50.10880">
    <property type="entry name" value="Uncharacterised protein PF01937, DUF89, domain 3"/>
    <property type="match status" value="1"/>
</dbReference>
<sequence length="434" mass="46136">MTRPSSRSGHSDSTGTAAARTARADSAESAGSAESADGTDSAHGSAPVVVGTPGSFARSVLDERHPALIERVRRAVPYPPALQRALDALLEEITEGVVERLADDEPGAERWRDEPHYGRPWADVPFLWAESYFYRRLLAALGHFGPGPWQGIDPFAPFKEAELTSTKVDDELSALDRLPGLPAAERDRTLLLSSLWGNRADLGFRMSTGSGGLAERVPGLVVDDSAALWGVLDAGPPGTVCLVADNAGPELLPDLVLADHLLGSGRADTVVLHLKPYPYYVSDATTADVLACLDRLSGAAEPAARVGARLRQALRAGRLVLRAHPFSCAPHGYGLMPADLRDDFASATLTIMKGDLNYRRLVGDRHWPATIAFDEVTAYFPGPVAALRTLKCDVVTGLPAGTLERLHAEAAEDPAGSGAAWRTSGTHALIQVRA</sequence>
<comment type="catalytic activity">
    <reaction evidence="7">
        <text>beta-D-fructose 6-phosphate = dihydroxyacetone + D-glyceraldehyde 3-phosphate</text>
        <dbReference type="Rhea" id="RHEA:28002"/>
        <dbReference type="ChEBI" id="CHEBI:16016"/>
        <dbReference type="ChEBI" id="CHEBI:57634"/>
        <dbReference type="ChEBI" id="CHEBI:59776"/>
    </reaction>
</comment>
<keyword evidence="4" id="KW-0479">Metal-binding</keyword>
<dbReference type="Pfam" id="PF01937">
    <property type="entry name" value="ARMT1-like_dom"/>
    <property type="match status" value="1"/>
</dbReference>
<evidence type="ECO:0000313" key="10">
    <source>
        <dbReference type="EMBL" id="GGX56814.1"/>
    </source>
</evidence>
<comment type="cofactor">
    <cofactor evidence="2">
        <name>Mn(2+)</name>
        <dbReference type="ChEBI" id="CHEBI:29035"/>
    </cofactor>
</comment>
<protein>
    <recommendedName>
        <fullName evidence="9">Damage-control phosphatase ARMT1-like metal-binding domain-containing protein</fullName>
    </recommendedName>
</protein>
<dbReference type="SUPFAM" id="SSF111321">
    <property type="entry name" value="AF1104-like"/>
    <property type="match status" value="1"/>
</dbReference>
<comment type="catalytic activity">
    <reaction evidence="1">
        <text>beta-D-fructose 1-phosphate + H2O = D-fructose + phosphate</text>
        <dbReference type="Rhea" id="RHEA:35603"/>
        <dbReference type="ChEBI" id="CHEBI:15377"/>
        <dbReference type="ChEBI" id="CHEBI:37721"/>
        <dbReference type="ChEBI" id="CHEBI:43474"/>
        <dbReference type="ChEBI" id="CHEBI:138881"/>
    </reaction>
</comment>
<dbReference type="AlphaFoldDB" id="A0A918KAI9"/>